<keyword evidence="2 5" id="KW-0238">DNA-binding</keyword>
<dbReference type="InterPro" id="IPR036388">
    <property type="entry name" value="WH-like_DNA-bd_sf"/>
</dbReference>
<reference evidence="5 6" key="1">
    <citation type="submission" date="2024-07" db="EMBL/GenBank/DDBJ databases">
        <authorList>
            <person name="Thanompreechachai J."/>
            <person name="Duangmal K."/>
        </authorList>
    </citation>
    <scope>NUCLEOTIDE SEQUENCE [LARGE SCALE GENOMIC DNA]</scope>
    <source>
        <strain evidence="5 6">LSe6-4</strain>
    </source>
</reference>
<dbReference type="InterPro" id="IPR050313">
    <property type="entry name" value="Carb_Metab_HTH_regulators"/>
</dbReference>
<dbReference type="GO" id="GO:0003677">
    <property type="term" value="F:DNA binding"/>
    <property type="evidence" value="ECO:0007669"/>
    <property type="project" value="UniProtKB-KW"/>
</dbReference>
<dbReference type="PRINTS" id="PR00037">
    <property type="entry name" value="HTHLACR"/>
</dbReference>
<keyword evidence="6" id="KW-1185">Reference proteome</keyword>
<evidence type="ECO:0000313" key="5">
    <source>
        <dbReference type="EMBL" id="MEZ0165847.1"/>
    </source>
</evidence>
<keyword evidence="1" id="KW-0805">Transcription regulation</keyword>
<evidence type="ECO:0000256" key="2">
    <source>
        <dbReference type="ARBA" id="ARBA00023125"/>
    </source>
</evidence>
<dbReference type="SMART" id="SM01134">
    <property type="entry name" value="DeoRC"/>
    <property type="match status" value="1"/>
</dbReference>
<dbReference type="SUPFAM" id="SSF100950">
    <property type="entry name" value="NagB/RpiA/CoA transferase-like"/>
    <property type="match status" value="1"/>
</dbReference>
<evidence type="ECO:0000256" key="3">
    <source>
        <dbReference type="ARBA" id="ARBA00023163"/>
    </source>
</evidence>
<gene>
    <name evidence="5" type="ORF">AB2L27_13900</name>
</gene>
<dbReference type="InterPro" id="IPR018356">
    <property type="entry name" value="Tscrpt_reg_HTH_DeoR_CS"/>
</dbReference>
<name>A0ABV4H4U3_9ACTN</name>
<dbReference type="Pfam" id="PF00455">
    <property type="entry name" value="DeoRC"/>
    <property type="match status" value="1"/>
</dbReference>
<dbReference type="RefSeq" id="WP_370442072.1">
    <property type="nucleotide sequence ID" value="NZ_JBGFTU010000015.1"/>
</dbReference>
<comment type="caution">
    <text evidence="5">The sequence shown here is derived from an EMBL/GenBank/DDBJ whole genome shotgun (WGS) entry which is preliminary data.</text>
</comment>
<dbReference type="EMBL" id="JBGFTU010000015">
    <property type="protein sequence ID" value="MEZ0165847.1"/>
    <property type="molecule type" value="Genomic_DNA"/>
</dbReference>
<dbReference type="Proteomes" id="UP001565927">
    <property type="component" value="Unassembled WGS sequence"/>
</dbReference>
<dbReference type="PANTHER" id="PTHR30363:SF44">
    <property type="entry name" value="AGA OPERON TRANSCRIPTIONAL REPRESSOR-RELATED"/>
    <property type="match status" value="1"/>
</dbReference>
<evidence type="ECO:0000259" key="4">
    <source>
        <dbReference type="PROSITE" id="PS51000"/>
    </source>
</evidence>
<dbReference type="SMART" id="SM00420">
    <property type="entry name" value="HTH_DEOR"/>
    <property type="match status" value="1"/>
</dbReference>
<dbReference type="InterPro" id="IPR001034">
    <property type="entry name" value="DeoR_HTH"/>
</dbReference>
<feature type="domain" description="HTH deoR-type" evidence="4">
    <location>
        <begin position="3"/>
        <end position="58"/>
    </location>
</feature>
<keyword evidence="3" id="KW-0804">Transcription</keyword>
<dbReference type="InterPro" id="IPR014036">
    <property type="entry name" value="DeoR-like_C"/>
</dbReference>
<dbReference type="InterPro" id="IPR036390">
    <property type="entry name" value="WH_DNA-bd_sf"/>
</dbReference>
<dbReference type="Gene3D" id="3.40.50.1360">
    <property type="match status" value="1"/>
</dbReference>
<dbReference type="SUPFAM" id="SSF46785">
    <property type="entry name" value="Winged helix' DNA-binding domain"/>
    <property type="match status" value="1"/>
</dbReference>
<dbReference type="PROSITE" id="PS00894">
    <property type="entry name" value="HTH_DEOR_1"/>
    <property type="match status" value="1"/>
</dbReference>
<protein>
    <submittedName>
        <fullName evidence="5">DeoR/GlpR family DNA-binding transcription regulator</fullName>
    </submittedName>
</protein>
<dbReference type="PROSITE" id="PS51000">
    <property type="entry name" value="HTH_DEOR_2"/>
    <property type="match status" value="1"/>
</dbReference>
<dbReference type="CDD" id="cd00090">
    <property type="entry name" value="HTH_ARSR"/>
    <property type="match status" value="1"/>
</dbReference>
<organism evidence="5 6">
    <name type="scientific">Kineococcus halophytocola</name>
    <dbReference type="NCBI Taxonomy" id="3234027"/>
    <lineage>
        <taxon>Bacteria</taxon>
        <taxon>Bacillati</taxon>
        <taxon>Actinomycetota</taxon>
        <taxon>Actinomycetes</taxon>
        <taxon>Kineosporiales</taxon>
        <taxon>Kineosporiaceae</taxon>
        <taxon>Kineococcus</taxon>
    </lineage>
</organism>
<sequence length="268" mass="28703">MISAERRRRILQAIHHEGATSVRDLAERMAVSQSTIRRDLQVLNKDGELLRTHGGAMAPDRQTTADLARMAGPGAPDATVELPFDLVSPVDRPLKERVAAAAATLVHDGDVVILDIGTTTVLVAEALRGRDITVITSNLAVFDVLRDDDAVRLVLLGGVVRRNYQSLVGSATSQMLSDLNADLVLLSCTGVRNNGRVVDNMAVEEPIKRAMIEAAEKVVLLATETKFPGTGSQRLCSVDDVDVLVTTEGADPVPLQRCRDAGGKVIIT</sequence>
<proteinExistence type="predicted"/>
<evidence type="ECO:0000256" key="1">
    <source>
        <dbReference type="ARBA" id="ARBA00023015"/>
    </source>
</evidence>
<evidence type="ECO:0000313" key="6">
    <source>
        <dbReference type="Proteomes" id="UP001565927"/>
    </source>
</evidence>
<dbReference type="InterPro" id="IPR037171">
    <property type="entry name" value="NagB/RpiA_transferase-like"/>
</dbReference>
<dbReference type="Gene3D" id="1.10.10.10">
    <property type="entry name" value="Winged helix-like DNA-binding domain superfamily/Winged helix DNA-binding domain"/>
    <property type="match status" value="1"/>
</dbReference>
<dbReference type="InterPro" id="IPR011991">
    <property type="entry name" value="ArsR-like_HTH"/>
</dbReference>
<dbReference type="PANTHER" id="PTHR30363">
    <property type="entry name" value="HTH-TYPE TRANSCRIPTIONAL REGULATOR SRLR-RELATED"/>
    <property type="match status" value="1"/>
</dbReference>
<accession>A0ABV4H4U3</accession>
<dbReference type="Pfam" id="PF08220">
    <property type="entry name" value="HTH_DeoR"/>
    <property type="match status" value="1"/>
</dbReference>